<dbReference type="Ensembl" id="ENSMAMT00000007950.2">
    <property type="protein sequence ID" value="ENSMAMP00000007737.2"/>
    <property type="gene ID" value="ENSMAMG00000005277.2"/>
</dbReference>
<name>A0A3Q3L2M5_9TELE</name>
<reference evidence="1" key="2">
    <citation type="submission" date="2025-09" db="UniProtKB">
        <authorList>
            <consortium name="Ensembl"/>
        </authorList>
    </citation>
    <scope>IDENTIFICATION</scope>
</reference>
<keyword evidence="2" id="KW-1185">Reference proteome</keyword>
<reference evidence="1" key="1">
    <citation type="submission" date="2025-08" db="UniProtKB">
        <authorList>
            <consortium name="Ensembl"/>
        </authorList>
    </citation>
    <scope>IDENTIFICATION</scope>
</reference>
<accession>A0A3Q3L2M5</accession>
<protein>
    <submittedName>
        <fullName evidence="1">Uncharacterized protein</fullName>
    </submittedName>
</protein>
<sequence>MFLDPIRIKNISISAVSIQHHSSFLSHLFPLLPGRLQSSFFYPTEYFGWAFRGQKAFLQETGKPCRSDLLQHGTVQARALVQMCLLHLHHDACVLTAPVHR</sequence>
<evidence type="ECO:0000313" key="1">
    <source>
        <dbReference type="Ensembl" id="ENSMAMP00000007737.2"/>
    </source>
</evidence>
<evidence type="ECO:0000313" key="2">
    <source>
        <dbReference type="Proteomes" id="UP000261640"/>
    </source>
</evidence>
<dbReference type="AlphaFoldDB" id="A0A3Q3L2M5"/>
<dbReference type="InParanoid" id="A0A3Q3L2M5"/>
<proteinExistence type="predicted"/>
<organism evidence="1 2">
    <name type="scientific">Mastacembelus armatus</name>
    <name type="common">zig-zag eel</name>
    <dbReference type="NCBI Taxonomy" id="205130"/>
    <lineage>
        <taxon>Eukaryota</taxon>
        <taxon>Metazoa</taxon>
        <taxon>Chordata</taxon>
        <taxon>Craniata</taxon>
        <taxon>Vertebrata</taxon>
        <taxon>Euteleostomi</taxon>
        <taxon>Actinopterygii</taxon>
        <taxon>Neopterygii</taxon>
        <taxon>Teleostei</taxon>
        <taxon>Neoteleostei</taxon>
        <taxon>Acanthomorphata</taxon>
        <taxon>Anabantaria</taxon>
        <taxon>Synbranchiformes</taxon>
        <taxon>Mastacembelidae</taxon>
        <taxon>Mastacembelus</taxon>
    </lineage>
</organism>
<dbReference type="Proteomes" id="UP000261640">
    <property type="component" value="Unplaced"/>
</dbReference>